<reference evidence="1" key="1">
    <citation type="journal article" date="2015" name="Nature">
        <title>Complex archaea that bridge the gap between prokaryotes and eukaryotes.</title>
        <authorList>
            <person name="Spang A."/>
            <person name="Saw J.H."/>
            <person name="Jorgensen S.L."/>
            <person name="Zaremba-Niedzwiedzka K."/>
            <person name="Martijn J."/>
            <person name="Lind A.E."/>
            <person name="van Eijk R."/>
            <person name="Schleper C."/>
            <person name="Guy L."/>
            <person name="Ettema T.J."/>
        </authorList>
    </citation>
    <scope>NUCLEOTIDE SEQUENCE</scope>
</reference>
<organism evidence="1">
    <name type="scientific">marine sediment metagenome</name>
    <dbReference type="NCBI Taxonomy" id="412755"/>
    <lineage>
        <taxon>unclassified sequences</taxon>
        <taxon>metagenomes</taxon>
        <taxon>ecological metagenomes</taxon>
    </lineage>
</organism>
<gene>
    <name evidence="1" type="ORF">LCGC14_2542600</name>
</gene>
<proteinExistence type="predicted"/>
<dbReference type="AlphaFoldDB" id="A0A0F9D1W0"/>
<evidence type="ECO:0000313" key="1">
    <source>
        <dbReference type="EMBL" id="KKL11756.1"/>
    </source>
</evidence>
<dbReference type="EMBL" id="LAZR01041528">
    <property type="protein sequence ID" value="KKL11756.1"/>
    <property type="molecule type" value="Genomic_DNA"/>
</dbReference>
<accession>A0A0F9D1W0</accession>
<protein>
    <submittedName>
        <fullName evidence="1">Uncharacterized protein</fullName>
    </submittedName>
</protein>
<name>A0A0F9D1W0_9ZZZZ</name>
<comment type="caution">
    <text evidence="1">The sequence shown here is derived from an EMBL/GenBank/DDBJ whole genome shotgun (WGS) entry which is preliminary data.</text>
</comment>
<sequence>CTVCDRIIEIIEQPTGLERVSRCVITDKCRGTLYKLERLEDFAVGKFPPDVRGLTNYIQRNVLFNHTQGIADTSWLVEHNLGVNPSVQIIVDREETIDGVVVASRIEIEPELITLIDKDSLTITFDRPETGLAQIIARSESFTQTVTAVTAGITYLPVSQSNILTIGVDLSSNQFDEVLSPGSGTYLVRIYFLDQETLDETAFASAAFFDYTARSPISTSAWNDTSEIFVSGQVYTVLSIDIGDPVNDFGAPSAGTVLFQSGTSTIGFPNDQAPNMIVLLSDPPHANVDKNQNQLFRPDLDVGPALALDSFIFANGEISVDQTKIENVFPPIFSVTNPQV</sequence>
<feature type="non-terminal residue" evidence="1">
    <location>
        <position position="1"/>
    </location>
</feature>